<dbReference type="PANTHER" id="PTHR11085:SF4">
    <property type="entry name" value="NAD-DEPENDENT PROTEIN DEACYLASE"/>
    <property type="match status" value="1"/>
</dbReference>
<dbReference type="GO" id="GO:0008270">
    <property type="term" value="F:zinc ion binding"/>
    <property type="evidence" value="ECO:0007669"/>
    <property type="project" value="UniProtKB-UniRule"/>
</dbReference>
<dbReference type="SUPFAM" id="SSF52467">
    <property type="entry name" value="DHS-like NAD/FAD-binding domain"/>
    <property type="match status" value="1"/>
</dbReference>
<dbReference type="InterPro" id="IPR026591">
    <property type="entry name" value="Sirtuin_cat_small_dom_sf"/>
</dbReference>
<evidence type="ECO:0000256" key="1">
    <source>
        <dbReference type="ARBA" id="ARBA00022490"/>
    </source>
</evidence>
<dbReference type="NCBIfam" id="NF001752">
    <property type="entry name" value="PRK00481.1-1"/>
    <property type="match status" value="1"/>
</dbReference>
<feature type="binding site" evidence="4">
    <location>
        <position position="103"/>
    </location>
    <ligand>
        <name>NAD(+)</name>
        <dbReference type="ChEBI" id="CHEBI:57540"/>
    </ligand>
</feature>
<evidence type="ECO:0000256" key="2">
    <source>
        <dbReference type="ARBA" id="ARBA00022679"/>
    </source>
</evidence>
<dbReference type="InterPro" id="IPR029035">
    <property type="entry name" value="DHS-like_NAD/FAD-binding_dom"/>
</dbReference>
<dbReference type="GO" id="GO:0005737">
    <property type="term" value="C:cytoplasm"/>
    <property type="evidence" value="ECO:0007669"/>
    <property type="project" value="UniProtKB-SubCell"/>
</dbReference>
<comment type="caution">
    <text evidence="4">Lacks conserved residue(s) required for the propagation of feature annotation.</text>
</comment>
<comment type="subcellular location">
    <subcellularLocation>
        <location evidence="4">Cytoplasm</location>
    </subcellularLocation>
</comment>
<evidence type="ECO:0000313" key="8">
    <source>
        <dbReference type="Proteomes" id="UP000419017"/>
    </source>
</evidence>
<comment type="catalytic activity">
    <reaction evidence="4">
        <text>N(6)-acetyl-L-lysyl-[protein] + NAD(+) + H2O = 2''-O-acetyl-ADP-D-ribose + nicotinamide + L-lysyl-[protein]</text>
        <dbReference type="Rhea" id="RHEA:43636"/>
        <dbReference type="Rhea" id="RHEA-COMP:9752"/>
        <dbReference type="Rhea" id="RHEA-COMP:10731"/>
        <dbReference type="ChEBI" id="CHEBI:15377"/>
        <dbReference type="ChEBI" id="CHEBI:17154"/>
        <dbReference type="ChEBI" id="CHEBI:29969"/>
        <dbReference type="ChEBI" id="CHEBI:57540"/>
        <dbReference type="ChEBI" id="CHEBI:61930"/>
        <dbReference type="ChEBI" id="CHEBI:83767"/>
        <dbReference type="EC" id="2.3.1.286"/>
    </reaction>
</comment>
<dbReference type="GO" id="GO:0070403">
    <property type="term" value="F:NAD+ binding"/>
    <property type="evidence" value="ECO:0007669"/>
    <property type="project" value="UniProtKB-UniRule"/>
</dbReference>
<keyword evidence="4 5" id="KW-0479">Metal-binding</keyword>
<feature type="binding site" evidence="4">
    <location>
        <position position="191"/>
    </location>
    <ligand>
        <name>NAD(+)</name>
        <dbReference type="ChEBI" id="CHEBI:57540"/>
    </ligand>
</feature>
<keyword evidence="3 4" id="KW-0520">NAD</keyword>
<feature type="binding site" evidence="4">
    <location>
        <position position="106"/>
    </location>
    <ligand>
        <name>nicotinamide</name>
        <dbReference type="ChEBI" id="CHEBI:17154"/>
    </ligand>
</feature>
<feature type="binding site" evidence="4">
    <location>
        <position position="232"/>
    </location>
    <ligand>
        <name>NAD(+)</name>
        <dbReference type="ChEBI" id="CHEBI:57540"/>
    </ligand>
</feature>
<dbReference type="Pfam" id="PF02146">
    <property type="entry name" value="SIR2"/>
    <property type="match status" value="1"/>
</dbReference>
<feature type="binding site" evidence="4">
    <location>
        <position position="192"/>
    </location>
    <ligand>
        <name>NAD(+)</name>
        <dbReference type="ChEBI" id="CHEBI:57540"/>
    </ligand>
</feature>
<accession>A0A6I8M6C0</accession>
<feature type="binding site" evidence="4 5">
    <location>
        <position position="129"/>
    </location>
    <ligand>
        <name>Zn(2+)</name>
        <dbReference type="ChEBI" id="CHEBI:29105"/>
    </ligand>
</feature>
<comment type="function">
    <text evidence="4">NAD-dependent protein deacetylase which modulates the activities of several enzymes which are inactive in their acetylated form.</text>
</comment>
<feature type="binding site" evidence="4 5">
    <location>
        <position position="153"/>
    </location>
    <ligand>
        <name>Zn(2+)</name>
        <dbReference type="ChEBI" id="CHEBI:29105"/>
    </ligand>
</feature>
<dbReference type="EMBL" id="CABWIB010000001">
    <property type="protein sequence ID" value="VWL84984.1"/>
    <property type="molecule type" value="Genomic_DNA"/>
</dbReference>
<feature type="binding site" evidence="4">
    <location>
        <position position="121"/>
    </location>
    <ligand>
        <name>NAD(+)</name>
        <dbReference type="ChEBI" id="CHEBI:57540"/>
    </ligand>
</feature>
<feature type="binding site" evidence="4">
    <location>
        <position position="36"/>
    </location>
    <ligand>
        <name>NAD(+)</name>
        <dbReference type="ChEBI" id="CHEBI:57540"/>
    </ligand>
</feature>
<dbReference type="Gene3D" id="3.40.50.1220">
    <property type="entry name" value="TPP-binding domain"/>
    <property type="match status" value="1"/>
</dbReference>
<dbReference type="InterPro" id="IPR050134">
    <property type="entry name" value="NAD-dep_sirtuin_deacylases"/>
</dbReference>
<dbReference type="Proteomes" id="UP000419017">
    <property type="component" value="Unassembled WGS sequence"/>
</dbReference>
<reference evidence="7 8" key="1">
    <citation type="submission" date="2019-10" db="EMBL/GenBank/DDBJ databases">
        <authorList>
            <person name="Blom J."/>
        </authorList>
    </citation>
    <scope>NUCLEOTIDE SEQUENCE [LARGE SCALE GENOMIC DNA]</scope>
    <source>
        <strain evidence="7 8">ES3154-GLU</strain>
    </source>
</reference>
<dbReference type="AlphaFoldDB" id="A0A6I8M6C0"/>
<keyword evidence="1 4" id="KW-0963">Cytoplasm</keyword>
<gene>
    <name evidence="4" type="primary">cobB</name>
    <name evidence="7" type="ORF">OMES3154_00256</name>
</gene>
<feature type="binding site" evidence="4">
    <location>
        <position position="105"/>
    </location>
    <ligand>
        <name>nicotinamide</name>
        <dbReference type="ChEBI" id="CHEBI:17154"/>
    </ligand>
</feature>
<feature type="binding site" evidence="4">
    <location>
        <position position="105"/>
    </location>
    <ligand>
        <name>NAD(+)</name>
        <dbReference type="ChEBI" id="CHEBI:57540"/>
    </ligand>
</feature>
<comment type="similarity">
    <text evidence="4">Belongs to the sirtuin family. Class U subfamily.</text>
</comment>
<feature type="domain" description="Deacetylase sirtuin-type" evidence="6">
    <location>
        <begin position="1"/>
        <end position="241"/>
    </location>
</feature>
<proteinExistence type="inferred from homology"/>
<protein>
    <recommendedName>
        <fullName evidence="4">NAD-dependent protein deacetylase</fullName>
        <ecNumber evidence="4">2.3.1.286</ecNumber>
    </recommendedName>
    <alternativeName>
        <fullName evidence="4">Regulatory protein SIR2 homolog</fullName>
    </alternativeName>
</protein>
<evidence type="ECO:0000259" key="6">
    <source>
        <dbReference type="PROSITE" id="PS50305"/>
    </source>
</evidence>
<comment type="cofactor">
    <cofactor evidence="4">
        <name>Zn(2+)</name>
        <dbReference type="ChEBI" id="CHEBI:29105"/>
    </cofactor>
    <text evidence="4">Binds 1 zinc ion per subunit.</text>
</comment>
<dbReference type="InterPro" id="IPR026590">
    <property type="entry name" value="Ssirtuin_cat_dom"/>
</dbReference>
<dbReference type="InterPro" id="IPR003000">
    <property type="entry name" value="Sirtuin"/>
</dbReference>
<feature type="binding site" evidence="4">
    <location>
        <position position="214"/>
    </location>
    <ligand>
        <name>NAD(+)</name>
        <dbReference type="ChEBI" id="CHEBI:57540"/>
    </ligand>
</feature>
<dbReference type="InterPro" id="IPR028628">
    <property type="entry name" value="Sirtuin_class_U"/>
</dbReference>
<keyword evidence="8" id="KW-1185">Reference proteome</keyword>
<feature type="binding site" evidence="4">
    <location>
        <position position="24"/>
    </location>
    <ligand>
        <name>NAD(+)</name>
        <dbReference type="ChEBI" id="CHEBI:57540"/>
    </ligand>
</feature>
<feature type="binding site" evidence="4 5">
    <location>
        <position position="132"/>
    </location>
    <ligand>
        <name>Zn(2+)</name>
        <dbReference type="ChEBI" id="CHEBI:29105"/>
    </ligand>
</feature>
<feature type="binding site" evidence="4">
    <location>
        <position position="28"/>
    </location>
    <ligand>
        <name>NAD(+)</name>
        <dbReference type="ChEBI" id="CHEBI:57540"/>
    </ligand>
</feature>
<evidence type="ECO:0000256" key="3">
    <source>
        <dbReference type="ARBA" id="ARBA00023027"/>
    </source>
</evidence>
<dbReference type="HAMAP" id="MF_01968">
    <property type="entry name" value="Sirtuin_ClassU"/>
    <property type="match status" value="1"/>
</dbReference>
<feature type="binding site" evidence="4">
    <location>
        <position position="35"/>
    </location>
    <ligand>
        <name>nicotinamide</name>
        <dbReference type="ChEBI" id="CHEBI:17154"/>
    </ligand>
</feature>
<feature type="binding site" evidence="4 5">
    <location>
        <position position="150"/>
    </location>
    <ligand>
        <name>Zn(2+)</name>
        <dbReference type="ChEBI" id="CHEBI:29105"/>
    </ligand>
</feature>
<organism evidence="7 8">
    <name type="scientific">Oceanivirga miroungae</name>
    <dbReference type="NCBI Taxonomy" id="1130046"/>
    <lineage>
        <taxon>Bacteria</taxon>
        <taxon>Fusobacteriati</taxon>
        <taxon>Fusobacteriota</taxon>
        <taxon>Fusobacteriia</taxon>
        <taxon>Fusobacteriales</taxon>
        <taxon>Leptotrichiaceae</taxon>
        <taxon>Oceanivirga</taxon>
    </lineage>
</organism>
<evidence type="ECO:0000256" key="5">
    <source>
        <dbReference type="PROSITE-ProRule" id="PRU00236"/>
    </source>
</evidence>
<feature type="active site" description="Proton acceptor" evidence="4 5">
    <location>
        <position position="121"/>
    </location>
</feature>
<dbReference type="GO" id="GO:0017136">
    <property type="term" value="F:histone deacetylase activity, NAD-dependent"/>
    <property type="evidence" value="ECO:0007669"/>
    <property type="project" value="TreeGrafter"/>
</dbReference>
<evidence type="ECO:0000256" key="4">
    <source>
        <dbReference type="HAMAP-Rule" id="MF_01968"/>
    </source>
</evidence>
<feature type="binding site" evidence="4">
    <location>
        <position position="106"/>
    </location>
    <ligand>
        <name>NAD(+)</name>
        <dbReference type="ChEBI" id="CHEBI:57540"/>
    </ligand>
</feature>
<dbReference type="PROSITE" id="PS50305">
    <property type="entry name" value="SIRTUIN"/>
    <property type="match status" value="1"/>
</dbReference>
<dbReference type="PANTHER" id="PTHR11085">
    <property type="entry name" value="NAD-DEPENDENT PROTEIN DEACYLASE SIRTUIN-5, MITOCHONDRIAL-RELATED"/>
    <property type="match status" value="1"/>
</dbReference>
<feature type="binding site" evidence="4">
    <location>
        <position position="35"/>
    </location>
    <ligand>
        <name>NAD(+)</name>
        <dbReference type="ChEBI" id="CHEBI:57540"/>
    </ligand>
</feature>
<keyword evidence="2 4" id="KW-0808">Transferase</keyword>
<name>A0A6I8M6C0_9FUSO</name>
<sequence>MEDKIKKLQEMYDKSNNIVFLGGAGVSTESGIPDFRGVDGLYNKKYDYPPETILSNSFFKKFTKEFFKFYREKLIIHGVLPNDAHKTLAKMEEKGKLKYIVTQNIDGLHQLAGSKNVLELHGSIQRNYCLLCGEFYNLSYIDNSKEIPKCNKCDGIVKPDVTLYEEALNEDVVYKAIKAISKADMLIVAGTSLLVYPAASFIRYFKGPYLVIINTSKTSSDIYANLIIRDKVAKVLSKLNV</sequence>
<keyword evidence="4 5" id="KW-0862">Zinc</keyword>
<evidence type="ECO:0000313" key="7">
    <source>
        <dbReference type="EMBL" id="VWL84984.1"/>
    </source>
</evidence>
<dbReference type="Gene3D" id="3.30.1600.10">
    <property type="entry name" value="SIR2/SIRT2 'Small Domain"/>
    <property type="match status" value="1"/>
</dbReference>
<dbReference type="EC" id="2.3.1.286" evidence="4"/>
<dbReference type="RefSeq" id="WP_156683022.1">
    <property type="nucleotide sequence ID" value="NZ_CABWIB010000001.1"/>
</dbReference>